<reference evidence="14 15" key="1">
    <citation type="submission" date="2020-03" db="EMBL/GenBank/DDBJ databases">
        <title>Bradyrhizobium diversity isolated from nodules of Muelleranthus trifoliolatus.</title>
        <authorList>
            <person name="Klepa M."/>
            <person name="Helene L."/>
            <person name="Hungria M."/>
        </authorList>
    </citation>
    <scope>NUCLEOTIDE SEQUENCE [LARGE SCALE GENOMIC DNA]</scope>
    <source>
        <strain evidence="14 15">WSM 1744</strain>
    </source>
</reference>
<dbReference type="EMBL" id="JAAVLW010000006">
    <property type="protein sequence ID" value="NOJ48682.1"/>
    <property type="molecule type" value="Genomic_DNA"/>
</dbReference>
<comment type="subcellular location">
    <subcellularLocation>
        <location evidence="1">Cell membrane</location>
        <topology evidence="1">Multi-pass membrane protein</topology>
    </subcellularLocation>
</comment>
<keyword evidence="5 12" id="KW-0812">Transmembrane</keyword>
<protein>
    <recommendedName>
        <fullName evidence="13">Cytochrome c-552/DMSO reductase-like haem-binding domain-containing protein</fullName>
    </recommendedName>
</protein>
<proteinExistence type="predicted"/>
<organism evidence="14 15">
    <name type="scientific">Bradyrhizobium archetypum</name>
    <dbReference type="NCBI Taxonomy" id="2721160"/>
    <lineage>
        <taxon>Bacteria</taxon>
        <taxon>Pseudomonadati</taxon>
        <taxon>Pseudomonadota</taxon>
        <taxon>Alphaproteobacteria</taxon>
        <taxon>Hyphomicrobiales</taxon>
        <taxon>Nitrobacteraceae</taxon>
        <taxon>Bradyrhizobium</taxon>
    </lineage>
</organism>
<feature type="region of interest" description="Disordered" evidence="11">
    <location>
        <begin position="198"/>
        <end position="246"/>
    </location>
</feature>
<dbReference type="CDD" id="cd09625">
    <property type="entry name" value="DOMON_like_cytochrome"/>
    <property type="match status" value="1"/>
</dbReference>
<feature type="transmembrane region" description="Helical" evidence="12">
    <location>
        <begin position="137"/>
        <end position="157"/>
    </location>
</feature>
<feature type="compositionally biased region" description="Low complexity" evidence="11">
    <location>
        <begin position="236"/>
        <end position="246"/>
    </location>
</feature>
<evidence type="ECO:0000256" key="5">
    <source>
        <dbReference type="ARBA" id="ARBA00022692"/>
    </source>
</evidence>
<keyword evidence="3" id="KW-1003">Cell membrane</keyword>
<evidence type="ECO:0000313" key="15">
    <source>
        <dbReference type="Proteomes" id="UP000528734"/>
    </source>
</evidence>
<dbReference type="RefSeq" id="WP_171711560.1">
    <property type="nucleotide sequence ID" value="NZ_JAAVLW010000006.1"/>
</dbReference>
<evidence type="ECO:0000256" key="4">
    <source>
        <dbReference type="ARBA" id="ARBA00022617"/>
    </source>
</evidence>
<evidence type="ECO:0000256" key="2">
    <source>
        <dbReference type="ARBA" id="ARBA00022448"/>
    </source>
</evidence>
<keyword evidence="8 12" id="KW-1133">Transmembrane helix</keyword>
<feature type="transmembrane region" description="Helical" evidence="12">
    <location>
        <begin position="53"/>
        <end position="76"/>
    </location>
</feature>
<keyword evidence="2" id="KW-0813">Transport</keyword>
<evidence type="ECO:0000313" key="14">
    <source>
        <dbReference type="EMBL" id="NOJ48682.1"/>
    </source>
</evidence>
<feature type="transmembrane region" description="Helical" evidence="12">
    <location>
        <begin position="251"/>
        <end position="270"/>
    </location>
</feature>
<comment type="caution">
    <text evidence="14">The sequence shown here is derived from an EMBL/GenBank/DDBJ whole genome shotgun (WGS) entry which is preliminary data.</text>
</comment>
<evidence type="ECO:0000256" key="11">
    <source>
        <dbReference type="SAM" id="MobiDB-lite"/>
    </source>
</evidence>
<keyword evidence="6" id="KW-0479">Metal-binding</keyword>
<dbReference type="Pfam" id="PF09459">
    <property type="entry name" value="EB_dh"/>
    <property type="match status" value="1"/>
</dbReference>
<dbReference type="GO" id="GO:0046872">
    <property type="term" value="F:metal ion binding"/>
    <property type="evidence" value="ECO:0007669"/>
    <property type="project" value="UniProtKB-KW"/>
</dbReference>
<evidence type="ECO:0000256" key="9">
    <source>
        <dbReference type="ARBA" id="ARBA00023004"/>
    </source>
</evidence>
<evidence type="ECO:0000256" key="10">
    <source>
        <dbReference type="ARBA" id="ARBA00023136"/>
    </source>
</evidence>
<feature type="transmembrane region" description="Helical" evidence="12">
    <location>
        <begin position="102"/>
        <end position="131"/>
    </location>
</feature>
<accession>A0A7Y4H7I1</accession>
<keyword evidence="15" id="KW-1185">Reference proteome</keyword>
<keyword evidence="4" id="KW-0349">Heme</keyword>
<evidence type="ECO:0000256" key="7">
    <source>
        <dbReference type="ARBA" id="ARBA00022982"/>
    </source>
</evidence>
<sequence length="627" mass="68512">MRQRKTDYGTIILHWTFVAAFAVALVTGLRIATETPDRTWINWFDAVLPRDSVWIAHMQAAVVLVAVAIGYVVYMLRSGLGRRVQLDRVRLRGLFSRGQARLSAVIALLYWIFFVTMSGLLISGGLLYFGFYSGYDVAMLHWVGTWVILAFVILHVLTQYKSGGVSQLMRIFRPAPLPAPPPRLDAVELLGLLAERSAHPPESKNPDAPPQVSSHPLQPRAEARRDRAPEPDPAPRSHAAPARSRNPTLQANAFVVAVAAAITGGSLLVATDRLSVDSVQIRRINPADAPALDGDTSDRAWRGVKPFSLLTGEGGNFDGKGETRIEIRAVHDGTYAYFLFTWEDSTRSLKHLPLIKQADGWHLLHSGFQIGDEHQYNEDKFSVLLTTADVTLAGGRTFHPGPQPVAGAPATMSGRGLHYTATGYADVWQWKATSSAAGWMDDAHFGPPLNPTPMQAANVVPYKGGFAPDPGAANYRDNFTIEADVAGGARRSRLIAPLRLPKAVAATSDALGDIDLDPTHGESDGARWFMTEQDSVPYSADADARIPTGTVIPGVILGGEFSGDRADVRSAARWASGHWALEVKRRLDTTSEFDVPIRSGVFMRVAAFDHSQIRHTRHVRPIRIEVE</sequence>
<dbReference type="InterPro" id="IPR016174">
    <property type="entry name" value="Di-haem_cyt_TM"/>
</dbReference>
<dbReference type="Proteomes" id="UP000528734">
    <property type="component" value="Unassembled WGS sequence"/>
</dbReference>
<dbReference type="GO" id="GO:0020037">
    <property type="term" value="F:heme binding"/>
    <property type="evidence" value="ECO:0007669"/>
    <property type="project" value="InterPro"/>
</dbReference>
<dbReference type="Gene3D" id="2.60.40.1190">
    <property type="match status" value="1"/>
</dbReference>
<feature type="transmembrane region" description="Helical" evidence="12">
    <location>
        <begin position="12"/>
        <end position="33"/>
    </location>
</feature>
<dbReference type="AlphaFoldDB" id="A0A7Y4H7I1"/>
<evidence type="ECO:0000256" key="3">
    <source>
        <dbReference type="ARBA" id="ARBA00022475"/>
    </source>
</evidence>
<dbReference type="GO" id="GO:0009055">
    <property type="term" value="F:electron transfer activity"/>
    <property type="evidence" value="ECO:0007669"/>
    <property type="project" value="InterPro"/>
</dbReference>
<keyword evidence="7" id="KW-0249">Electron transport</keyword>
<dbReference type="GO" id="GO:0005886">
    <property type="term" value="C:plasma membrane"/>
    <property type="evidence" value="ECO:0007669"/>
    <property type="project" value="UniProtKB-SubCell"/>
</dbReference>
<evidence type="ECO:0000256" key="12">
    <source>
        <dbReference type="SAM" id="Phobius"/>
    </source>
</evidence>
<gene>
    <name evidence="14" type="ORF">HCN50_20895</name>
</gene>
<evidence type="ECO:0000256" key="6">
    <source>
        <dbReference type="ARBA" id="ARBA00022723"/>
    </source>
</evidence>
<dbReference type="Pfam" id="PF01292">
    <property type="entry name" value="Ni_hydr_CYTB"/>
    <property type="match status" value="1"/>
</dbReference>
<dbReference type="SUPFAM" id="SSF49344">
    <property type="entry name" value="CBD9-like"/>
    <property type="match status" value="1"/>
</dbReference>
<evidence type="ECO:0000256" key="8">
    <source>
        <dbReference type="ARBA" id="ARBA00022989"/>
    </source>
</evidence>
<dbReference type="SUPFAM" id="SSF81342">
    <property type="entry name" value="Transmembrane di-heme cytochromes"/>
    <property type="match status" value="1"/>
</dbReference>
<keyword evidence="10 12" id="KW-0472">Membrane</keyword>
<evidence type="ECO:0000259" key="13">
    <source>
        <dbReference type="SMART" id="SM00887"/>
    </source>
</evidence>
<feature type="compositionally biased region" description="Basic and acidic residues" evidence="11">
    <location>
        <begin position="221"/>
        <end position="235"/>
    </location>
</feature>
<dbReference type="GO" id="GO:0022904">
    <property type="term" value="P:respiratory electron transport chain"/>
    <property type="evidence" value="ECO:0007669"/>
    <property type="project" value="InterPro"/>
</dbReference>
<feature type="domain" description="Cytochrome c-552/DMSO reductase-like haem-binding" evidence="13">
    <location>
        <begin position="298"/>
        <end position="620"/>
    </location>
</feature>
<keyword evidence="9" id="KW-0408">Iron</keyword>
<dbReference type="InterPro" id="IPR019020">
    <property type="entry name" value="Cyt-c552/DMSO_Rdtase_haem-bd"/>
</dbReference>
<dbReference type="SMART" id="SM00887">
    <property type="entry name" value="EB_dh"/>
    <property type="match status" value="1"/>
</dbReference>
<dbReference type="InterPro" id="IPR011577">
    <property type="entry name" value="Cyt_b561_bac/Ni-Hgenase"/>
</dbReference>
<dbReference type="Gene3D" id="1.20.950.20">
    <property type="entry name" value="Transmembrane di-heme cytochromes, Chain C"/>
    <property type="match status" value="1"/>
</dbReference>
<name>A0A7Y4H7I1_9BRAD</name>
<evidence type="ECO:0000256" key="1">
    <source>
        <dbReference type="ARBA" id="ARBA00004651"/>
    </source>
</evidence>